<dbReference type="SUPFAM" id="SSF54427">
    <property type="entry name" value="NTF2-like"/>
    <property type="match status" value="1"/>
</dbReference>
<feature type="domain" description="Peptidase MA-like" evidence="1">
    <location>
        <begin position="170"/>
        <end position="342"/>
    </location>
</feature>
<evidence type="ECO:0000313" key="2">
    <source>
        <dbReference type="EMBL" id="MBN2910080.1"/>
    </source>
</evidence>
<gene>
    <name evidence="2" type="ORF">JQC72_11265</name>
</gene>
<sequence>MRRQRIMRRFGLIATGWLAGLLLWQGTVSATPCPPVTQQIVQLAHEKAQAVNRRDWVAFQHVLHPDRPVYMQEQKRWFQDAIRYVDPGSYRLDVLSVIPYRPYQVMAWVEQSYRRKGTRYAVKFPLLFQRTDQGWRDADYPFRHLKGTGVIVRYTDRRLHDQATVALETVQRSLAQFRFKYGWTPGRDVEVKLYHHPEVFRQSVKLSLPMWAAGWHEAGQAIKFVGLLDVDDWKPSFAMGIVHEMTHHMISEMTADNAAYWLQEGAAGYYQSHLLPGLKEHEDPTVSVSQRWTIRDLEQRNLERLSDAEAAQFYAQSRDFFRFLVERYGEKKLQRLFSVLAMFPVIDQDSSDKLAICNARTRKAVQKVLGKTLDRISVEWVIHKRKAVGDKGIDKGSGT</sequence>
<reference evidence="2" key="1">
    <citation type="journal article" date="2024" name="Int. J. Syst. Evol. Microbiol.">
        <title>Polycladomyces zharkentensis sp. nov., a novel thermophilic cellulose- and starch-degrading member of the Bacillota from a geothermal aquifer in Kazakhstan.</title>
        <authorList>
            <person name="Mashzhan A."/>
            <person name="Kistaubayeva A."/>
            <person name="Javier-Lopez R."/>
            <person name="Bissenova U."/>
            <person name="Bissenbay A."/>
            <person name="Birkeland N.K."/>
        </authorList>
    </citation>
    <scope>NUCLEOTIDE SEQUENCE</scope>
    <source>
        <strain evidence="2">ZKZ2T</strain>
    </source>
</reference>
<organism evidence="2 3">
    <name type="scientific">Polycladomyces zharkentensis</name>
    <dbReference type="NCBI Taxonomy" id="2807616"/>
    <lineage>
        <taxon>Bacteria</taxon>
        <taxon>Bacillati</taxon>
        <taxon>Bacillota</taxon>
        <taxon>Bacilli</taxon>
        <taxon>Bacillales</taxon>
        <taxon>Thermoactinomycetaceae</taxon>
        <taxon>Polycladomyces</taxon>
    </lineage>
</organism>
<protein>
    <recommendedName>
        <fullName evidence="1">Peptidase MA-like domain-containing protein</fullName>
    </recommendedName>
</protein>
<keyword evidence="3" id="KW-1185">Reference proteome</keyword>
<dbReference type="InterPro" id="IPR032710">
    <property type="entry name" value="NTF2-like_dom_sf"/>
</dbReference>
<dbReference type="RefSeq" id="WP_205495673.1">
    <property type="nucleotide sequence ID" value="NZ_JAFHAP010000009.1"/>
</dbReference>
<dbReference type="Proteomes" id="UP001177120">
    <property type="component" value="Unassembled WGS sequence"/>
</dbReference>
<dbReference type="Pfam" id="PF13485">
    <property type="entry name" value="Peptidase_MA_2"/>
    <property type="match status" value="1"/>
</dbReference>
<evidence type="ECO:0000313" key="3">
    <source>
        <dbReference type="Proteomes" id="UP001177120"/>
    </source>
</evidence>
<proteinExistence type="predicted"/>
<comment type="caution">
    <text evidence="2">The sequence shown here is derived from an EMBL/GenBank/DDBJ whole genome shotgun (WGS) entry which is preliminary data.</text>
</comment>
<evidence type="ECO:0000259" key="1">
    <source>
        <dbReference type="Pfam" id="PF13485"/>
    </source>
</evidence>
<accession>A0ABS2WLC3</accession>
<name>A0ABS2WLC3_9BACL</name>
<dbReference type="EMBL" id="JAFHAP010000009">
    <property type="protein sequence ID" value="MBN2910080.1"/>
    <property type="molecule type" value="Genomic_DNA"/>
</dbReference>
<dbReference type="InterPro" id="IPR039568">
    <property type="entry name" value="Peptidase_MA-like_dom"/>
</dbReference>